<reference evidence="6 7" key="1">
    <citation type="submission" date="2022-11" db="EMBL/GenBank/DDBJ databases">
        <authorList>
            <person name="Caiyu Z."/>
        </authorList>
    </citation>
    <scope>NUCLEOTIDE SEQUENCE [LARGE SCALE GENOMIC DNA]</scope>
    <source>
        <strain evidence="6 7">YR-4</strain>
    </source>
</reference>
<dbReference type="InterPro" id="IPR028082">
    <property type="entry name" value="Peripla_BP_I"/>
</dbReference>
<dbReference type="RefSeq" id="WP_268057520.1">
    <property type="nucleotide sequence ID" value="NZ_JAPOHA010000003.1"/>
</dbReference>
<dbReference type="PROSITE" id="PS51257">
    <property type="entry name" value="PROKAR_LIPOPROTEIN"/>
    <property type="match status" value="1"/>
</dbReference>
<feature type="signal peptide" evidence="4">
    <location>
        <begin position="1"/>
        <end position="26"/>
    </location>
</feature>
<organism evidence="6 7">
    <name type="scientific">Caproiciproducens galactitolivorans</name>
    <dbReference type="NCBI Taxonomy" id="642589"/>
    <lineage>
        <taxon>Bacteria</taxon>
        <taxon>Bacillati</taxon>
        <taxon>Bacillota</taxon>
        <taxon>Clostridia</taxon>
        <taxon>Eubacteriales</taxon>
        <taxon>Acutalibacteraceae</taxon>
        <taxon>Caproiciproducens</taxon>
    </lineage>
</organism>
<evidence type="ECO:0000256" key="1">
    <source>
        <dbReference type="ARBA" id="ARBA00004196"/>
    </source>
</evidence>
<dbReference type="SUPFAM" id="SSF53822">
    <property type="entry name" value="Periplasmic binding protein-like I"/>
    <property type="match status" value="1"/>
</dbReference>
<evidence type="ECO:0000259" key="5">
    <source>
        <dbReference type="Pfam" id="PF13407"/>
    </source>
</evidence>
<dbReference type="EMBL" id="JAPOHA010000003">
    <property type="protein sequence ID" value="MCY1713506.1"/>
    <property type="molecule type" value="Genomic_DNA"/>
</dbReference>
<dbReference type="CDD" id="cd06320">
    <property type="entry name" value="PBP1_allose_binding"/>
    <property type="match status" value="1"/>
</dbReference>
<proteinExistence type="inferred from homology"/>
<gene>
    <name evidence="6" type="primary">alsB</name>
    <name evidence="6" type="ORF">OUY18_04450</name>
</gene>
<feature type="chain" id="PRO_5045764651" evidence="4">
    <location>
        <begin position="27"/>
        <end position="333"/>
    </location>
</feature>
<evidence type="ECO:0000256" key="2">
    <source>
        <dbReference type="ARBA" id="ARBA00007639"/>
    </source>
</evidence>
<dbReference type="InterPro" id="IPR025997">
    <property type="entry name" value="SBP_2_dom"/>
</dbReference>
<keyword evidence="7" id="KW-1185">Reference proteome</keyword>
<evidence type="ECO:0000256" key="3">
    <source>
        <dbReference type="ARBA" id="ARBA00022729"/>
    </source>
</evidence>
<dbReference type="Proteomes" id="UP001082703">
    <property type="component" value="Unassembled WGS sequence"/>
</dbReference>
<comment type="similarity">
    <text evidence="2">Belongs to the bacterial solute-binding protein 2 family.</text>
</comment>
<comment type="subcellular location">
    <subcellularLocation>
        <location evidence="1">Cell envelope</location>
    </subcellularLocation>
</comment>
<evidence type="ECO:0000313" key="7">
    <source>
        <dbReference type="Proteomes" id="UP001082703"/>
    </source>
</evidence>
<keyword evidence="3 4" id="KW-0732">Signal</keyword>
<sequence>MKKRILSVFLAAAMMVAAVGCSKAPAASGTPASGGTSSAAAAGEAEYAVILKNQSSDFWVKMKEGVEKQAKELGIKVDVYAAQSEEDTEGQLKILESCLTKNYKAIGVAPLSPVNLIPGIVKANQKGIYVMDIDEKVDLATLKAQGGSVIGFATTDNVKVGEKGAGYIIDNAKEGKVAIIEGKAGNASGEDRKKGATQAFEKSGKFKIVGSLPADWDRQKALDVAASFIQQNPDLVGIYCCNDGMALGAMQAVINANKTGKIFVVGTDGDTEAIDSIKQNQLSATVAQDPANIGATSLKEMINAVKGQTKIDPNVEPKTIPVDSNLITKETAK</sequence>
<protein>
    <submittedName>
        <fullName evidence="6">D-allose transporter substrate-binding protein</fullName>
    </submittedName>
</protein>
<name>A0ABT4BRI8_9FIRM</name>
<dbReference type="Pfam" id="PF13407">
    <property type="entry name" value="Peripla_BP_4"/>
    <property type="match status" value="1"/>
</dbReference>
<comment type="caution">
    <text evidence="6">The sequence shown here is derived from an EMBL/GenBank/DDBJ whole genome shotgun (WGS) entry which is preliminary data.</text>
</comment>
<dbReference type="Gene3D" id="3.40.50.2300">
    <property type="match status" value="2"/>
</dbReference>
<feature type="domain" description="Periplasmic binding protein" evidence="5">
    <location>
        <begin position="48"/>
        <end position="308"/>
    </location>
</feature>
<dbReference type="NCBIfam" id="NF007254">
    <property type="entry name" value="PRK09701.1"/>
    <property type="match status" value="1"/>
</dbReference>
<evidence type="ECO:0000256" key="4">
    <source>
        <dbReference type="SAM" id="SignalP"/>
    </source>
</evidence>
<dbReference type="PANTHER" id="PTHR46847">
    <property type="entry name" value="D-ALLOSE-BINDING PERIPLASMIC PROTEIN-RELATED"/>
    <property type="match status" value="1"/>
</dbReference>
<evidence type="ECO:0000313" key="6">
    <source>
        <dbReference type="EMBL" id="MCY1713506.1"/>
    </source>
</evidence>
<dbReference type="PANTHER" id="PTHR46847:SF1">
    <property type="entry name" value="D-ALLOSE-BINDING PERIPLASMIC PROTEIN-RELATED"/>
    <property type="match status" value="1"/>
</dbReference>
<accession>A0ABT4BRI8</accession>